<reference evidence="7" key="1">
    <citation type="submission" date="2023-01" db="EMBL/GenBank/DDBJ databases">
        <title>Human gut microbiome strain richness.</title>
        <authorList>
            <person name="Chen-Liaw A."/>
        </authorList>
    </citation>
    <scope>NUCLEOTIDE SEQUENCE</scope>
    <source>
        <strain evidence="7">1001095st1_G4_1001095IJ_161003</strain>
    </source>
</reference>
<accession>A0AAW6D634</accession>
<evidence type="ECO:0000313" key="7">
    <source>
        <dbReference type="EMBL" id="MDB8614552.1"/>
    </source>
</evidence>
<evidence type="ECO:0000256" key="3">
    <source>
        <dbReference type="ARBA" id="ARBA00009039"/>
    </source>
</evidence>
<keyword evidence="4" id="KW-0964">Secreted</keyword>
<keyword evidence="6" id="KW-0178">Competence</keyword>
<comment type="function">
    <text evidence="1">Acts as a pheromone, induces cells to develop competence for genetic transformation.</text>
</comment>
<gene>
    <name evidence="7" type="ORF">PNU26_09090</name>
</gene>
<evidence type="ECO:0000256" key="5">
    <source>
        <dbReference type="ARBA" id="ARBA00023044"/>
    </source>
</evidence>
<protein>
    <submittedName>
        <fullName evidence="7">ComC/BlpC family leader-containing pheromone/bacteriocin</fullName>
    </submittedName>
</protein>
<keyword evidence="5" id="KW-0588">Pheromone</keyword>
<name>A0AAW6D634_STRSL</name>
<evidence type="ECO:0000256" key="4">
    <source>
        <dbReference type="ARBA" id="ARBA00022525"/>
    </source>
</evidence>
<evidence type="ECO:0000256" key="2">
    <source>
        <dbReference type="ARBA" id="ARBA00004613"/>
    </source>
</evidence>
<dbReference type="InterPro" id="IPR004288">
    <property type="entry name" value="Competence_ComC"/>
</dbReference>
<dbReference type="AlphaFoldDB" id="A0AAW6D634"/>
<sequence>MTRQTNNNFELLDLEALANVEGGDGLCLI</sequence>
<dbReference type="GO" id="GO:0005576">
    <property type="term" value="C:extracellular region"/>
    <property type="evidence" value="ECO:0007669"/>
    <property type="project" value="UniProtKB-SubCell"/>
</dbReference>
<dbReference type="GO" id="GO:0005186">
    <property type="term" value="F:pheromone activity"/>
    <property type="evidence" value="ECO:0007669"/>
    <property type="project" value="UniProtKB-KW"/>
</dbReference>
<evidence type="ECO:0000256" key="1">
    <source>
        <dbReference type="ARBA" id="ARBA00002667"/>
    </source>
</evidence>
<proteinExistence type="inferred from homology"/>
<dbReference type="RefSeq" id="WP_022495887.1">
    <property type="nucleotide sequence ID" value="NZ_CP020451.2"/>
</dbReference>
<dbReference type="Proteomes" id="UP001210204">
    <property type="component" value="Unassembled WGS sequence"/>
</dbReference>
<comment type="similarity">
    <text evidence="3">Belongs to the ComC family.</text>
</comment>
<comment type="subcellular location">
    <subcellularLocation>
        <location evidence="2">Secreted</location>
    </subcellularLocation>
</comment>
<comment type="caution">
    <text evidence="7">The sequence shown here is derived from an EMBL/GenBank/DDBJ whole genome shotgun (WGS) entry which is preliminary data.</text>
</comment>
<evidence type="ECO:0000313" key="8">
    <source>
        <dbReference type="Proteomes" id="UP001210204"/>
    </source>
</evidence>
<evidence type="ECO:0000256" key="6">
    <source>
        <dbReference type="ARBA" id="ARBA00023287"/>
    </source>
</evidence>
<dbReference type="EMBL" id="JAQMJT010000011">
    <property type="protein sequence ID" value="MDB8614552.1"/>
    <property type="molecule type" value="Genomic_DNA"/>
</dbReference>
<organism evidence="7 8">
    <name type="scientific">Streptococcus salivarius</name>
    <dbReference type="NCBI Taxonomy" id="1304"/>
    <lineage>
        <taxon>Bacteria</taxon>
        <taxon>Bacillati</taxon>
        <taxon>Bacillota</taxon>
        <taxon>Bacilli</taxon>
        <taxon>Lactobacillales</taxon>
        <taxon>Streptococcaceae</taxon>
        <taxon>Streptococcus</taxon>
    </lineage>
</organism>
<dbReference type="Pfam" id="PF03047">
    <property type="entry name" value="ComC"/>
    <property type="match status" value="1"/>
</dbReference>
<dbReference type="GO" id="GO:0030420">
    <property type="term" value="P:establishment of competence for transformation"/>
    <property type="evidence" value="ECO:0007669"/>
    <property type="project" value="UniProtKB-KW"/>
</dbReference>